<evidence type="ECO:0000256" key="3">
    <source>
        <dbReference type="ARBA" id="ARBA00023125"/>
    </source>
</evidence>
<dbReference type="InterPro" id="IPR038488">
    <property type="entry name" value="Integrase_DNA-bd_sf"/>
</dbReference>
<dbReference type="InterPro" id="IPR044068">
    <property type="entry name" value="CB"/>
</dbReference>
<dbReference type="PROSITE" id="PS51900">
    <property type="entry name" value="CB"/>
    <property type="match status" value="1"/>
</dbReference>
<dbReference type="Gene3D" id="3.30.160.390">
    <property type="entry name" value="Integrase, DNA-binding domain"/>
    <property type="match status" value="1"/>
</dbReference>
<dbReference type="Gene3D" id="1.10.150.130">
    <property type="match status" value="1"/>
</dbReference>
<dbReference type="Pfam" id="PF13356">
    <property type="entry name" value="Arm-DNA-bind_3"/>
    <property type="match status" value="1"/>
</dbReference>
<dbReference type="SUPFAM" id="SSF56349">
    <property type="entry name" value="DNA breaking-rejoining enzymes"/>
    <property type="match status" value="1"/>
</dbReference>
<evidence type="ECO:0000256" key="6">
    <source>
        <dbReference type="SAM" id="MobiDB-lite"/>
    </source>
</evidence>
<dbReference type="Pfam" id="PF00589">
    <property type="entry name" value="Phage_integrase"/>
    <property type="match status" value="1"/>
</dbReference>
<dbReference type="InterPro" id="IPR010998">
    <property type="entry name" value="Integrase_recombinase_N"/>
</dbReference>
<dbReference type="GO" id="GO:0003677">
    <property type="term" value="F:DNA binding"/>
    <property type="evidence" value="ECO:0007669"/>
    <property type="project" value="UniProtKB-UniRule"/>
</dbReference>
<evidence type="ECO:0000313" key="8">
    <source>
        <dbReference type="EMBL" id="TXS89789.1"/>
    </source>
</evidence>
<keyword evidence="3 5" id="KW-0238">DNA-binding</keyword>
<dbReference type="InterPro" id="IPR050808">
    <property type="entry name" value="Phage_Integrase"/>
</dbReference>
<evidence type="ECO:0000256" key="2">
    <source>
        <dbReference type="ARBA" id="ARBA00022908"/>
    </source>
</evidence>
<keyword evidence="9" id="KW-1185">Reference proteome</keyword>
<evidence type="ECO:0000313" key="9">
    <source>
        <dbReference type="Proteomes" id="UP000321933"/>
    </source>
</evidence>
<name>A0A5C8ZPZ9_9GAMM</name>
<dbReference type="PANTHER" id="PTHR30629">
    <property type="entry name" value="PROPHAGE INTEGRASE"/>
    <property type="match status" value="1"/>
</dbReference>
<dbReference type="Pfam" id="PF22022">
    <property type="entry name" value="Phage_int_M"/>
    <property type="match status" value="1"/>
</dbReference>
<dbReference type="InterPro" id="IPR011010">
    <property type="entry name" value="DNA_brk_join_enz"/>
</dbReference>
<proteinExistence type="inferred from homology"/>
<dbReference type="InterPro" id="IPR025166">
    <property type="entry name" value="Integrase_DNA_bind_dom"/>
</dbReference>
<sequence length="411" mass="46158">MVSRGKAERNKLKANQLSNLGAGAHNDGGGLYLKVTPPNGRSWEYRWRRQGKLRYTALGSFRDYTLKEARERAAIARNAVKNGKDPKIALYGDSTIPTFEEAAGKYIAAHSPGWKNAKHKQQWENTLSTYAFPKIGRKSVSEIGMADVLDVLEPIWHSKPETASRVRMRLENILAWAMARGYREGFNPAVWRGNLQALLPAKEKLQPTKHFSALPFADLPDLYARLAAKSSISAYALRWTILTACRTGETMQAQWSEIQGDAWVIPPERMKVRKEHRVPLSDEALGVLKNLNEEHSHLFPGLRAPHISNMAMAKLLKEMQPGVTVHGMRSAFRDWAAEETSYPNHVVEMALAHTVGNAVEAAYRRGDLFNKRRQLMDDWAKFLTSAPDTDIESETGAASPTPNPKHKENRT</sequence>
<dbReference type="CDD" id="cd00801">
    <property type="entry name" value="INT_P4_C"/>
    <property type="match status" value="1"/>
</dbReference>
<dbReference type="Gene3D" id="1.10.443.10">
    <property type="entry name" value="Intergrase catalytic core"/>
    <property type="match status" value="1"/>
</dbReference>
<feature type="domain" description="Core-binding (CB)" evidence="7">
    <location>
        <begin position="97"/>
        <end position="178"/>
    </location>
</feature>
<dbReference type="OrthoDB" id="9795573at2"/>
<dbReference type="InterPro" id="IPR053876">
    <property type="entry name" value="Phage_int_M"/>
</dbReference>
<protein>
    <submittedName>
        <fullName evidence="8">DUF4102 domain-containing protein</fullName>
    </submittedName>
</protein>
<keyword evidence="4" id="KW-0233">DNA recombination</keyword>
<dbReference type="EMBL" id="VRYZ01000008">
    <property type="protein sequence ID" value="TXS89789.1"/>
    <property type="molecule type" value="Genomic_DNA"/>
</dbReference>
<dbReference type="InterPro" id="IPR002104">
    <property type="entry name" value="Integrase_catalytic"/>
</dbReference>
<comment type="caution">
    <text evidence="8">The sequence shown here is derived from an EMBL/GenBank/DDBJ whole genome shotgun (WGS) entry which is preliminary data.</text>
</comment>
<accession>A0A5C8ZPZ9</accession>
<gene>
    <name evidence="8" type="ORF">FVW59_16265</name>
</gene>
<comment type="similarity">
    <text evidence="1">Belongs to the 'phage' integrase family.</text>
</comment>
<dbReference type="InterPro" id="IPR013762">
    <property type="entry name" value="Integrase-like_cat_sf"/>
</dbReference>
<dbReference type="AlphaFoldDB" id="A0A5C8ZPZ9"/>
<evidence type="ECO:0000259" key="7">
    <source>
        <dbReference type="PROSITE" id="PS51900"/>
    </source>
</evidence>
<evidence type="ECO:0000256" key="4">
    <source>
        <dbReference type="ARBA" id="ARBA00023172"/>
    </source>
</evidence>
<dbReference type="GO" id="GO:0015074">
    <property type="term" value="P:DNA integration"/>
    <property type="evidence" value="ECO:0007669"/>
    <property type="project" value="UniProtKB-KW"/>
</dbReference>
<feature type="region of interest" description="Disordered" evidence="6">
    <location>
        <begin position="387"/>
        <end position="411"/>
    </location>
</feature>
<evidence type="ECO:0000256" key="5">
    <source>
        <dbReference type="PROSITE-ProRule" id="PRU01248"/>
    </source>
</evidence>
<dbReference type="Proteomes" id="UP000321933">
    <property type="component" value="Unassembled WGS sequence"/>
</dbReference>
<evidence type="ECO:0000256" key="1">
    <source>
        <dbReference type="ARBA" id="ARBA00008857"/>
    </source>
</evidence>
<dbReference type="PANTHER" id="PTHR30629:SF2">
    <property type="entry name" value="PROPHAGE INTEGRASE INTS-RELATED"/>
    <property type="match status" value="1"/>
</dbReference>
<keyword evidence="2" id="KW-0229">DNA integration</keyword>
<organism evidence="8 9">
    <name type="scientific">Parahaliea aestuarii</name>
    <dbReference type="NCBI Taxonomy" id="1852021"/>
    <lineage>
        <taxon>Bacteria</taxon>
        <taxon>Pseudomonadati</taxon>
        <taxon>Pseudomonadota</taxon>
        <taxon>Gammaproteobacteria</taxon>
        <taxon>Cellvibrionales</taxon>
        <taxon>Halieaceae</taxon>
        <taxon>Parahaliea</taxon>
    </lineage>
</organism>
<reference evidence="8 9" key="1">
    <citation type="submission" date="2019-08" db="EMBL/GenBank/DDBJ databases">
        <title>Parahaliea maris sp. nov., isolated from the surface seawater.</title>
        <authorList>
            <person name="Liu Y."/>
        </authorList>
    </citation>
    <scope>NUCLEOTIDE SEQUENCE [LARGE SCALE GENOMIC DNA]</scope>
    <source>
        <strain evidence="8 9">S2-26</strain>
    </source>
</reference>
<dbReference type="GO" id="GO:0006310">
    <property type="term" value="P:DNA recombination"/>
    <property type="evidence" value="ECO:0007669"/>
    <property type="project" value="UniProtKB-KW"/>
</dbReference>